<accession>A0A9N9J5N5</accession>
<dbReference type="Proteomes" id="UP000789508">
    <property type="component" value="Unassembled WGS sequence"/>
</dbReference>
<reference evidence="1" key="1">
    <citation type="submission" date="2021-06" db="EMBL/GenBank/DDBJ databases">
        <authorList>
            <person name="Kallberg Y."/>
            <person name="Tangrot J."/>
            <person name="Rosling A."/>
        </authorList>
    </citation>
    <scope>NUCLEOTIDE SEQUENCE</scope>
    <source>
        <strain evidence="1">FL130A</strain>
    </source>
</reference>
<comment type="caution">
    <text evidence="1">The sequence shown here is derived from an EMBL/GenBank/DDBJ whole genome shotgun (WGS) entry which is preliminary data.</text>
</comment>
<dbReference type="AlphaFoldDB" id="A0A9N9J5N5"/>
<protein>
    <submittedName>
        <fullName evidence="1">6383_t:CDS:1</fullName>
    </submittedName>
</protein>
<organism evidence="1 2">
    <name type="scientific">Ambispora leptoticha</name>
    <dbReference type="NCBI Taxonomy" id="144679"/>
    <lineage>
        <taxon>Eukaryota</taxon>
        <taxon>Fungi</taxon>
        <taxon>Fungi incertae sedis</taxon>
        <taxon>Mucoromycota</taxon>
        <taxon>Glomeromycotina</taxon>
        <taxon>Glomeromycetes</taxon>
        <taxon>Archaeosporales</taxon>
        <taxon>Ambisporaceae</taxon>
        <taxon>Ambispora</taxon>
    </lineage>
</organism>
<sequence>NDVPEQAIMQLTEHRSVQGIRAYKQVNEDQQLNTINTLINITD</sequence>
<evidence type="ECO:0000313" key="1">
    <source>
        <dbReference type="EMBL" id="CAG8765155.1"/>
    </source>
</evidence>
<feature type="non-terminal residue" evidence="1">
    <location>
        <position position="1"/>
    </location>
</feature>
<dbReference type="EMBL" id="CAJVPS010048772">
    <property type="protein sequence ID" value="CAG8765155.1"/>
    <property type="molecule type" value="Genomic_DNA"/>
</dbReference>
<gene>
    <name evidence="1" type="ORF">ALEPTO_LOCUS13834</name>
</gene>
<name>A0A9N9J5N5_9GLOM</name>
<feature type="non-terminal residue" evidence="1">
    <location>
        <position position="43"/>
    </location>
</feature>
<keyword evidence="2" id="KW-1185">Reference proteome</keyword>
<dbReference type="OrthoDB" id="2412097at2759"/>
<proteinExistence type="predicted"/>
<evidence type="ECO:0000313" key="2">
    <source>
        <dbReference type="Proteomes" id="UP000789508"/>
    </source>
</evidence>